<dbReference type="RefSeq" id="WP_221440563.1">
    <property type="nucleotide sequence ID" value="NZ_JACHMM010000001.1"/>
</dbReference>
<proteinExistence type="predicted"/>
<evidence type="ECO:0000313" key="1">
    <source>
        <dbReference type="EMBL" id="MBB5786532.1"/>
    </source>
</evidence>
<dbReference type="Proteomes" id="UP000542813">
    <property type="component" value="Unassembled WGS sequence"/>
</dbReference>
<evidence type="ECO:0000313" key="2">
    <source>
        <dbReference type="Proteomes" id="UP000542813"/>
    </source>
</evidence>
<reference evidence="1 2" key="1">
    <citation type="submission" date="2020-08" db="EMBL/GenBank/DDBJ databases">
        <title>Sequencing the genomes of 1000 actinobacteria strains.</title>
        <authorList>
            <person name="Klenk H.-P."/>
        </authorList>
    </citation>
    <scope>NUCLEOTIDE SEQUENCE [LARGE SCALE GENOMIC DNA]</scope>
    <source>
        <strain evidence="1 2">DSM 102122</strain>
    </source>
</reference>
<evidence type="ECO:0008006" key="3">
    <source>
        <dbReference type="Google" id="ProtNLM"/>
    </source>
</evidence>
<name>A0A7W9GMQ0_9ACTN</name>
<protein>
    <recommendedName>
        <fullName evidence="3">DUF1273 family protein</fullName>
    </recommendedName>
</protein>
<dbReference type="AlphaFoldDB" id="A0A7W9GMQ0"/>
<dbReference type="Gene3D" id="3.40.50.450">
    <property type="match status" value="1"/>
</dbReference>
<gene>
    <name evidence="1" type="ORF">HD601_001107</name>
</gene>
<dbReference type="SUPFAM" id="SSF102405">
    <property type="entry name" value="MCP/YpsA-like"/>
    <property type="match status" value="1"/>
</dbReference>
<keyword evidence="2" id="KW-1185">Reference proteome</keyword>
<comment type="caution">
    <text evidence="1">The sequence shown here is derived from an EMBL/GenBank/DDBJ whole genome shotgun (WGS) entry which is preliminary data.</text>
</comment>
<sequence>MAHVPVIGVTGHMDLPEATRVLVAGALRATLAPYGAGEFRGATCLARGADRIFAHVVLELGGAVDVVLPAADYRDAIVKDADRPEFDDLLARAATVTTLPFRTSSRAAYLAASREVIDRSDLLVAVWDGRAADGSGGTSDAVALAVDAGTPVTVVWPPSAARTS</sequence>
<organism evidence="1 2">
    <name type="scientific">Jiangella mangrovi</name>
    <dbReference type="NCBI Taxonomy" id="1524084"/>
    <lineage>
        <taxon>Bacteria</taxon>
        <taxon>Bacillati</taxon>
        <taxon>Actinomycetota</taxon>
        <taxon>Actinomycetes</taxon>
        <taxon>Jiangellales</taxon>
        <taxon>Jiangellaceae</taxon>
        <taxon>Jiangella</taxon>
    </lineage>
</organism>
<dbReference type="EMBL" id="JACHMM010000001">
    <property type="protein sequence ID" value="MBB5786532.1"/>
    <property type="molecule type" value="Genomic_DNA"/>
</dbReference>
<accession>A0A7W9GMQ0</accession>